<name>A0A5J4S420_9ZZZZ</name>
<dbReference type="Gene3D" id="2.160.20.120">
    <property type="match status" value="1"/>
</dbReference>
<reference evidence="2" key="1">
    <citation type="submission" date="2019-03" db="EMBL/GenBank/DDBJ databases">
        <title>Single cell metagenomics reveals metabolic interactions within the superorganism composed of flagellate Streblomastix strix and complex community of Bacteroidetes bacteria on its surface.</title>
        <authorList>
            <person name="Treitli S.C."/>
            <person name="Kolisko M."/>
            <person name="Husnik F."/>
            <person name="Keeling P."/>
            <person name="Hampl V."/>
        </authorList>
    </citation>
    <scope>NUCLEOTIDE SEQUENCE</scope>
    <source>
        <strain evidence="2">STM</strain>
    </source>
</reference>
<sequence length="258" mass="27283">MKNLLIAAIVAWSCLCSHSCINIQRAEASKNYVTRVVKTDNFNAIRLAGSPDVVYTQTGGKVRVEVYGSDNIVDLLDVYTENGSLNVTFKKNTQVFNTGKLEVRVFAPSLDKMEITGSGNITIASGIKTDKNLYLSITGSGDITGSDIRCEQLSLSVTGSGDIELNRVTVENTQARATGSGDIDLSGITQSADYAVFGSGDINAVRLKADAVSANVTGSGDISCHAVSLLKAQRAGSGDISYKGNPKVDTPQKGVHRL</sequence>
<protein>
    <recommendedName>
        <fullName evidence="1">Putative auto-transporter adhesin head GIN domain-containing protein</fullName>
    </recommendedName>
</protein>
<dbReference type="InterPro" id="IPR021255">
    <property type="entry name" value="DUF2807"/>
</dbReference>
<gene>
    <name evidence="2" type="ORF">EZS27_012034</name>
</gene>
<comment type="caution">
    <text evidence="2">The sequence shown here is derived from an EMBL/GenBank/DDBJ whole genome shotgun (WGS) entry which is preliminary data.</text>
</comment>
<dbReference type="AlphaFoldDB" id="A0A5J4S420"/>
<dbReference type="EMBL" id="SNRY01000486">
    <property type="protein sequence ID" value="KAA6340073.1"/>
    <property type="molecule type" value="Genomic_DNA"/>
</dbReference>
<proteinExistence type="predicted"/>
<evidence type="ECO:0000313" key="2">
    <source>
        <dbReference type="EMBL" id="KAA6340073.1"/>
    </source>
</evidence>
<dbReference type="PANTHER" id="PTHR39200">
    <property type="entry name" value="HYPOTHETICAL EXPORTED PROTEIN"/>
    <property type="match status" value="1"/>
</dbReference>
<accession>A0A5J4S420</accession>
<dbReference type="PANTHER" id="PTHR39200:SF1">
    <property type="entry name" value="AUTO-TRANSPORTER ADHESIN HEAD GIN DOMAIN-CONTAINING PROTEIN-RELATED"/>
    <property type="match status" value="1"/>
</dbReference>
<dbReference type="Pfam" id="PF10988">
    <property type="entry name" value="DUF2807"/>
    <property type="match status" value="1"/>
</dbReference>
<evidence type="ECO:0000259" key="1">
    <source>
        <dbReference type="Pfam" id="PF10988"/>
    </source>
</evidence>
<feature type="domain" description="Putative auto-transporter adhesin head GIN" evidence="1">
    <location>
        <begin position="148"/>
        <end position="246"/>
    </location>
</feature>
<organism evidence="2">
    <name type="scientific">termite gut metagenome</name>
    <dbReference type="NCBI Taxonomy" id="433724"/>
    <lineage>
        <taxon>unclassified sequences</taxon>
        <taxon>metagenomes</taxon>
        <taxon>organismal metagenomes</taxon>
    </lineage>
</organism>